<dbReference type="EMBL" id="KU878088">
    <property type="protein sequence ID" value="AMS01366.1"/>
    <property type="molecule type" value="Genomic_DNA"/>
</dbReference>
<gene>
    <name evidence="2" type="ORF">AR9_g282</name>
</gene>
<name>A0A172JIJ3_BPPB1</name>
<dbReference type="InterPro" id="IPR055776">
    <property type="entry name" value="DUF7352"/>
</dbReference>
<dbReference type="Pfam" id="PF24043">
    <property type="entry name" value="DUF7352"/>
    <property type="match status" value="1"/>
</dbReference>
<dbReference type="RefSeq" id="YP_009283186.1">
    <property type="nucleotide sequence ID" value="NC_031039.1"/>
</dbReference>
<dbReference type="Proteomes" id="UP000202618">
    <property type="component" value="Segment"/>
</dbReference>
<reference evidence="2 3" key="1">
    <citation type="journal article" date="2016" name="Virology">
        <title>The genome of AR9, a giant transducing Bacillus phage encoding two multisubunit RNA polymerases.</title>
        <authorList>
            <person name="Lavysh D."/>
            <person name="Sokolova M."/>
            <person name="Minakhin L."/>
            <person name="Yakunina M."/>
            <person name="Artamonova T."/>
            <person name="Kozyavkin S."/>
            <person name="Makarova K.S."/>
            <person name="Koonin E.V."/>
            <person name="Severinov K."/>
        </authorList>
    </citation>
    <scope>NUCLEOTIDE SEQUENCE [LARGE SCALE GENOMIC DNA]</scope>
</reference>
<dbReference type="GeneID" id="29059000"/>
<dbReference type="KEGG" id="vg:29059000"/>
<feature type="domain" description="DUF7352" evidence="1">
    <location>
        <begin position="3"/>
        <end position="95"/>
    </location>
</feature>
<evidence type="ECO:0000259" key="1">
    <source>
        <dbReference type="Pfam" id="PF24043"/>
    </source>
</evidence>
<evidence type="ECO:0000313" key="2">
    <source>
        <dbReference type="EMBL" id="AMS01366.1"/>
    </source>
</evidence>
<protein>
    <submittedName>
        <fullName evidence="2">Portal protein</fullName>
    </submittedName>
</protein>
<evidence type="ECO:0000313" key="3">
    <source>
        <dbReference type="Proteomes" id="UP000202618"/>
    </source>
</evidence>
<sequence length="125" mass="14313">MSTKQIRRFPIYLQSEQIVLMPKNCDIVSVKSQQDNIALFALVNPNEDKLEEIEVKLYSDEENIDIDVSKYRYLDSVLLRAGCITYHVFIRYVSNNSGVSNSSEKINTNIYNTETKKGLLSSLLS</sequence>
<organism evidence="2 3">
    <name type="scientific">Bacillus phage AR9</name>
    <dbReference type="NCBI Taxonomy" id="1815509"/>
    <lineage>
        <taxon>Viruses</taxon>
        <taxon>Duplodnaviria</taxon>
        <taxon>Heunggongvirae</taxon>
        <taxon>Uroviricota</taxon>
        <taxon>Caudoviricetes</taxon>
        <taxon>Takahashivirus</taxon>
        <taxon>Bacillus phage PBS1</taxon>
    </lineage>
</organism>
<proteinExistence type="predicted"/>
<accession>A0A172JIJ3</accession>